<organism evidence="12 13">
    <name type="scientific">Tribolium castaneum</name>
    <name type="common">Red flour beetle</name>
    <dbReference type="NCBI Taxonomy" id="7070"/>
    <lineage>
        <taxon>Eukaryota</taxon>
        <taxon>Metazoa</taxon>
        <taxon>Ecdysozoa</taxon>
        <taxon>Arthropoda</taxon>
        <taxon>Hexapoda</taxon>
        <taxon>Insecta</taxon>
        <taxon>Pterygota</taxon>
        <taxon>Neoptera</taxon>
        <taxon>Endopterygota</taxon>
        <taxon>Coleoptera</taxon>
        <taxon>Polyphaga</taxon>
        <taxon>Cucujiformia</taxon>
        <taxon>Tenebrionidae</taxon>
        <taxon>Tenebrionidae incertae sedis</taxon>
        <taxon>Tribolium</taxon>
    </lineage>
</organism>
<feature type="transmembrane region" description="Helical" evidence="10">
    <location>
        <begin position="302"/>
        <end position="319"/>
    </location>
</feature>
<name>D7EIB5_TRICA</name>
<keyword evidence="5" id="KW-0552">Olfaction</keyword>
<dbReference type="FunFam" id="3.10.10.10:FF:000028">
    <property type="match status" value="1"/>
</dbReference>
<dbReference type="GO" id="GO:0005549">
    <property type="term" value="F:odorant binding"/>
    <property type="evidence" value="ECO:0007669"/>
    <property type="project" value="InterPro"/>
</dbReference>
<dbReference type="STRING" id="7070.D7EIB5"/>
<reference evidence="12 13" key="2">
    <citation type="journal article" date="2010" name="Nucleic Acids Res.">
        <title>BeetleBase in 2010: revisions to provide comprehensive genomic information for Tribolium castaneum.</title>
        <authorList>
            <person name="Kim H.S."/>
            <person name="Murphy T."/>
            <person name="Xia J."/>
            <person name="Caragea D."/>
            <person name="Park Y."/>
            <person name="Beeman R.W."/>
            <person name="Lorenzen M.D."/>
            <person name="Butcher S."/>
            <person name="Manak J.R."/>
            <person name="Brown S.J."/>
        </authorList>
    </citation>
    <scope>NUCLEOTIDE SEQUENCE [LARGE SCALE GENOMIC DNA]</scope>
    <source>
        <strain evidence="12 13">Georgia GA2</strain>
    </source>
</reference>
<protein>
    <recommendedName>
        <fullName evidence="11">Reverse transcriptase domain-containing protein</fullName>
    </recommendedName>
</protein>
<evidence type="ECO:0000256" key="8">
    <source>
        <dbReference type="ARBA" id="ARBA00023170"/>
    </source>
</evidence>
<gene>
    <name evidence="12" type="primary">GLEAN_08579</name>
    <name evidence="12" type="ORF">TcasGA2_TC008579</name>
</gene>
<keyword evidence="4 10" id="KW-0812">Transmembrane</keyword>
<evidence type="ECO:0000256" key="1">
    <source>
        <dbReference type="ARBA" id="ARBA00004651"/>
    </source>
</evidence>
<feature type="transmembrane region" description="Helical" evidence="10">
    <location>
        <begin position="266"/>
        <end position="290"/>
    </location>
</feature>
<keyword evidence="7 10" id="KW-0472">Membrane</keyword>
<accession>D7EIB5</accession>
<dbReference type="eggNOG" id="KOG0017">
    <property type="taxonomic scope" value="Eukaryota"/>
</dbReference>
<dbReference type="AlphaFoldDB" id="D7EIB5"/>
<evidence type="ECO:0000256" key="2">
    <source>
        <dbReference type="ARBA" id="ARBA00022475"/>
    </source>
</evidence>
<dbReference type="Pfam" id="PF00078">
    <property type="entry name" value="RVT_1"/>
    <property type="match status" value="1"/>
</dbReference>
<dbReference type="GO" id="GO:0071897">
    <property type="term" value="P:DNA biosynthetic process"/>
    <property type="evidence" value="ECO:0007669"/>
    <property type="project" value="UniProtKB-ARBA"/>
</dbReference>
<dbReference type="Proteomes" id="UP000007266">
    <property type="component" value="Linkage group 2"/>
</dbReference>
<dbReference type="InterPro" id="IPR043128">
    <property type="entry name" value="Rev_trsase/Diguanyl_cyclase"/>
</dbReference>
<feature type="domain" description="Reverse transcriptase" evidence="11">
    <location>
        <begin position="425"/>
        <end position="526"/>
    </location>
</feature>
<dbReference type="PANTHER" id="PTHR21137">
    <property type="entry name" value="ODORANT RECEPTOR"/>
    <property type="match status" value="1"/>
</dbReference>
<dbReference type="FunCoup" id="D7EIB5">
    <property type="interactions" value="61"/>
</dbReference>
<dbReference type="PhylomeDB" id="D7EIB5"/>
<keyword evidence="8" id="KW-0675">Receptor</keyword>
<keyword evidence="2" id="KW-1003">Cell membrane</keyword>
<evidence type="ECO:0000256" key="3">
    <source>
        <dbReference type="ARBA" id="ARBA00022606"/>
    </source>
</evidence>
<dbReference type="GO" id="GO:0007165">
    <property type="term" value="P:signal transduction"/>
    <property type="evidence" value="ECO:0007669"/>
    <property type="project" value="UniProtKB-KW"/>
</dbReference>
<evidence type="ECO:0000256" key="4">
    <source>
        <dbReference type="ARBA" id="ARBA00022692"/>
    </source>
</evidence>
<dbReference type="InterPro" id="IPR043502">
    <property type="entry name" value="DNA/RNA_pol_sf"/>
</dbReference>
<dbReference type="GO" id="GO:0005886">
    <property type="term" value="C:plasma membrane"/>
    <property type="evidence" value="ECO:0000318"/>
    <property type="project" value="GO_Central"/>
</dbReference>
<feature type="transmembrane region" description="Helical" evidence="10">
    <location>
        <begin position="126"/>
        <end position="145"/>
    </location>
</feature>
<dbReference type="PANTHER" id="PTHR21137:SF35">
    <property type="entry name" value="ODORANT RECEPTOR 19A-RELATED"/>
    <property type="match status" value="1"/>
</dbReference>
<evidence type="ECO:0000313" key="13">
    <source>
        <dbReference type="Proteomes" id="UP000007266"/>
    </source>
</evidence>
<dbReference type="SUPFAM" id="SSF56672">
    <property type="entry name" value="DNA/RNA polymerases"/>
    <property type="match status" value="1"/>
</dbReference>
<dbReference type="InParanoid" id="D7EIB5"/>
<dbReference type="Pfam" id="PF02949">
    <property type="entry name" value="7tm_6"/>
    <property type="match status" value="1"/>
</dbReference>
<dbReference type="CDD" id="cd01647">
    <property type="entry name" value="RT_LTR"/>
    <property type="match status" value="1"/>
</dbReference>
<evidence type="ECO:0000259" key="11">
    <source>
        <dbReference type="Pfam" id="PF00078"/>
    </source>
</evidence>
<sequence>MNSFNWQESIKTNLKALRLVGLWPKSDFYKFDLYTFCTSLTVGVIVCGHNLSQIVYILQVYSDLKALTATIFVASINFLGAVKMYFFIKHIKTVKILFKMLKTYQFKPKNIHQTQLIKPFLNLWKILYVGYSINVYLIVAMWSLLPVLNGWTWQKKLPFPARYPFDVTKSPYYELAYVYQFICIWYITVANLNLDTINIALMMYTSCQCDLLCDDLKNLTETRFFHKKLIECIKHHKAILVYVKLNFTVGPIMLNCISFAEKSNGLFNMIVLSQIATSTVVLALTMFQLSMVSPLSSEGLNHLFYIGGIIMQILLYCWFGNEVEAKIFEIVFHLRSMNSDVRRWKSRFPKINKPFTCRPYRMARSQLDTVKELLDNNTDKASDSNYCSPLLLVKQKNGEQRLCIEYCKLNAQTVMDNHPLPRVDDQIDRLQESKKYTSFVTPFGQYEYDKVPFGLKNAPRTFQRLMNKILKQREKNSAAYLDDVLLTRKRRRRSTTKLIKSLQVLNFKILRNEGLTLKLKKCSFLMTST</sequence>
<dbReference type="Gene3D" id="3.10.10.10">
    <property type="entry name" value="HIV Type 1 Reverse Transcriptase, subunit A, domain 1"/>
    <property type="match status" value="2"/>
</dbReference>
<feature type="transmembrane region" description="Helical" evidence="10">
    <location>
        <begin position="64"/>
        <end position="88"/>
    </location>
</feature>
<feature type="transmembrane region" description="Helical" evidence="10">
    <location>
        <begin position="176"/>
        <end position="194"/>
    </location>
</feature>
<feature type="transmembrane region" description="Helical" evidence="10">
    <location>
        <begin position="33"/>
        <end position="58"/>
    </location>
</feature>
<dbReference type="EMBL" id="KQ971310">
    <property type="protein sequence ID" value="EFA11800.1"/>
    <property type="molecule type" value="Genomic_DNA"/>
</dbReference>
<dbReference type="Gene3D" id="3.30.70.270">
    <property type="match status" value="1"/>
</dbReference>
<evidence type="ECO:0000256" key="5">
    <source>
        <dbReference type="ARBA" id="ARBA00022725"/>
    </source>
</evidence>
<dbReference type="InterPro" id="IPR004117">
    <property type="entry name" value="7tm6_olfct_rcpt"/>
</dbReference>
<proteinExistence type="predicted"/>
<dbReference type="GO" id="GO:0004984">
    <property type="term" value="F:olfactory receptor activity"/>
    <property type="evidence" value="ECO:0000318"/>
    <property type="project" value="GO_Central"/>
</dbReference>
<evidence type="ECO:0000256" key="7">
    <source>
        <dbReference type="ARBA" id="ARBA00023136"/>
    </source>
</evidence>
<evidence type="ECO:0000256" key="10">
    <source>
        <dbReference type="SAM" id="Phobius"/>
    </source>
</evidence>
<keyword evidence="6 10" id="KW-1133">Transmembrane helix</keyword>
<keyword evidence="13" id="KW-1185">Reference proteome</keyword>
<keyword evidence="3" id="KW-0716">Sensory transduction</keyword>
<keyword evidence="9" id="KW-0807">Transducer</keyword>
<evidence type="ECO:0000256" key="9">
    <source>
        <dbReference type="ARBA" id="ARBA00023224"/>
    </source>
</evidence>
<reference evidence="12 13" key="1">
    <citation type="journal article" date="2008" name="Nature">
        <title>The genome of the model beetle and pest Tribolium castaneum.</title>
        <authorList>
            <consortium name="Tribolium Genome Sequencing Consortium"/>
            <person name="Richards S."/>
            <person name="Gibbs R.A."/>
            <person name="Weinstock G.M."/>
            <person name="Brown S.J."/>
            <person name="Denell R."/>
            <person name="Beeman R.W."/>
            <person name="Gibbs R."/>
            <person name="Beeman R.W."/>
            <person name="Brown S.J."/>
            <person name="Bucher G."/>
            <person name="Friedrich M."/>
            <person name="Grimmelikhuijzen C.J."/>
            <person name="Klingler M."/>
            <person name="Lorenzen M."/>
            <person name="Richards S."/>
            <person name="Roth S."/>
            <person name="Schroder R."/>
            <person name="Tautz D."/>
            <person name="Zdobnov E.M."/>
            <person name="Muzny D."/>
            <person name="Gibbs R.A."/>
            <person name="Weinstock G.M."/>
            <person name="Attaway T."/>
            <person name="Bell S."/>
            <person name="Buhay C.J."/>
            <person name="Chandrabose M.N."/>
            <person name="Chavez D."/>
            <person name="Clerk-Blankenburg K.P."/>
            <person name="Cree A."/>
            <person name="Dao M."/>
            <person name="Davis C."/>
            <person name="Chacko J."/>
            <person name="Dinh H."/>
            <person name="Dugan-Rocha S."/>
            <person name="Fowler G."/>
            <person name="Garner T.T."/>
            <person name="Garnes J."/>
            <person name="Gnirke A."/>
            <person name="Hawes A."/>
            <person name="Hernandez J."/>
            <person name="Hines S."/>
            <person name="Holder M."/>
            <person name="Hume J."/>
            <person name="Jhangiani S.N."/>
            <person name="Joshi V."/>
            <person name="Khan Z.M."/>
            <person name="Jackson L."/>
            <person name="Kovar C."/>
            <person name="Kowis A."/>
            <person name="Lee S."/>
            <person name="Lewis L.R."/>
            <person name="Margolis J."/>
            <person name="Morgan M."/>
            <person name="Nazareth L.V."/>
            <person name="Nguyen N."/>
            <person name="Okwuonu G."/>
            <person name="Parker D."/>
            <person name="Richards S."/>
            <person name="Ruiz S.J."/>
            <person name="Santibanez J."/>
            <person name="Savard J."/>
            <person name="Scherer S.E."/>
            <person name="Schneider B."/>
            <person name="Sodergren E."/>
            <person name="Tautz D."/>
            <person name="Vattahil S."/>
            <person name="Villasana D."/>
            <person name="White C.S."/>
            <person name="Wright R."/>
            <person name="Park Y."/>
            <person name="Beeman R.W."/>
            <person name="Lord J."/>
            <person name="Oppert B."/>
            <person name="Lorenzen M."/>
            <person name="Brown S."/>
            <person name="Wang L."/>
            <person name="Savard J."/>
            <person name="Tautz D."/>
            <person name="Richards S."/>
            <person name="Weinstock G."/>
            <person name="Gibbs R.A."/>
            <person name="Liu Y."/>
            <person name="Worley K."/>
            <person name="Weinstock G."/>
            <person name="Elsik C.G."/>
            <person name="Reese J.T."/>
            <person name="Elhaik E."/>
            <person name="Landan G."/>
            <person name="Graur D."/>
            <person name="Arensburger P."/>
            <person name="Atkinson P."/>
            <person name="Beeman R.W."/>
            <person name="Beidler J."/>
            <person name="Brown S.J."/>
            <person name="Demuth J.P."/>
            <person name="Drury D.W."/>
            <person name="Du Y.Z."/>
            <person name="Fujiwara H."/>
            <person name="Lorenzen M."/>
            <person name="Maselli V."/>
            <person name="Osanai M."/>
            <person name="Park Y."/>
            <person name="Robertson H.M."/>
            <person name="Tu Z."/>
            <person name="Wang J.J."/>
            <person name="Wang S."/>
            <person name="Richards S."/>
            <person name="Song H."/>
            <person name="Zhang L."/>
            <person name="Sodergren E."/>
            <person name="Werner D."/>
            <person name="Stanke M."/>
            <person name="Morgenstern B."/>
            <person name="Solovyev V."/>
            <person name="Kosarev P."/>
            <person name="Brown G."/>
            <person name="Chen H.C."/>
            <person name="Ermolaeva O."/>
            <person name="Hlavina W."/>
            <person name="Kapustin Y."/>
            <person name="Kiryutin B."/>
            <person name="Kitts P."/>
            <person name="Maglott D."/>
            <person name="Pruitt K."/>
            <person name="Sapojnikov V."/>
            <person name="Souvorov A."/>
            <person name="Mackey A.J."/>
            <person name="Waterhouse R.M."/>
            <person name="Wyder S."/>
            <person name="Zdobnov E.M."/>
            <person name="Zdobnov E.M."/>
            <person name="Wyder S."/>
            <person name="Kriventseva E.V."/>
            <person name="Kadowaki T."/>
            <person name="Bork P."/>
            <person name="Aranda M."/>
            <person name="Bao R."/>
            <person name="Beermann A."/>
            <person name="Berns N."/>
            <person name="Bolognesi R."/>
            <person name="Bonneton F."/>
            <person name="Bopp D."/>
            <person name="Brown S.J."/>
            <person name="Bucher G."/>
            <person name="Butts T."/>
            <person name="Chaumot A."/>
            <person name="Denell R.E."/>
            <person name="Ferrier D.E."/>
            <person name="Friedrich M."/>
            <person name="Gordon C.M."/>
            <person name="Jindra M."/>
            <person name="Klingler M."/>
            <person name="Lan Q."/>
            <person name="Lattorff H.M."/>
            <person name="Laudet V."/>
            <person name="von Levetsow C."/>
            <person name="Liu Z."/>
            <person name="Lutz R."/>
            <person name="Lynch J.A."/>
            <person name="da Fonseca R.N."/>
            <person name="Posnien N."/>
            <person name="Reuter R."/>
            <person name="Roth S."/>
            <person name="Savard J."/>
            <person name="Schinko J.B."/>
            <person name="Schmitt C."/>
            <person name="Schoppmeier M."/>
            <person name="Schroder R."/>
            <person name="Shippy T.D."/>
            <person name="Simonnet F."/>
            <person name="Marques-Souza H."/>
            <person name="Tautz D."/>
            <person name="Tomoyasu Y."/>
            <person name="Trauner J."/>
            <person name="Van der Zee M."/>
            <person name="Vervoort M."/>
            <person name="Wittkopp N."/>
            <person name="Wimmer E.A."/>
            <person name="Yang X."/>
            <person name="Jones A.K."/>
            <person name="Sattelle D.B."/>
            <person name="Ebert P.R."/>
            <person name="Nelson D."/>
            <person name="Scott J.G."/>
            <person name="Beeman R.W."/>
            <person name="Muthukrishnan S."/>
            <person name="Kramer K.J."/>
            <person name="Arakane Y."/>
            <person name="Beeman R.W."/>
            <person name="Zhu Q."/>
            <person name="Hogenkamp D."/>
            <person name="Dixit R."/>
            <person name="Oppert B."/>
            <person name="Jiang H."/>
            <person name="Zou Z."/>
            <person name="Marshall J."/>
            <person name="Elpidina E."/>
            <person name="Vinokurov K."/>
            <person name="Oppert C."/>
            <person name="Zou Z."/>
            <person name="Evans J."/>
            <person name="Lu Z."/>
            <person name="Zhao P."/>
            <person name="Sumathipala N."/>
            <person name="Altincicek B."/>
            <person name="Vilcinskas A."/>
            <person name="Williams M."/>
            <person name="Hultmark D."/>
            <person name="Hetru C."/>
            <person name="Jiang H."/>
            <person name="Grimmelikhuijzen C.J."/>
            <person name="Hauser F."/>
            <person name="Cazzamali G."/>
            <person name="Williamson M."/>
            <person name="Park Y."/>
            <person name="Li B."/>
            <person name="Tanaka Y."/>
            <person name="Predel R."/>
            <person name="Neupert S."/>
            <person name="Schachtner J."/>
            <person name="Verleyen P."/>
            <person name="Raible F."/>
            <person name="Bork P."/>
            <person name="Friedrich M."/>
            <person name="Walden K.K."/>
            <person name="Robertson H.M."/>
            <person name="Angeli S."/>
            <person name="Foret S."/>
            <person name="Bucher G."/>
            <person name="Schuetz S."/>
            <person name="Maleszka R."/>
            <person name="Wimmer E.A."/>
            <person name="Beeman R.W."/>
            <person name="Lorenzen M."/>
            <person name="Tomoyasu Y."/>
            <person name="Miller S.C."/>
            <person name="Grossmann D."/>
            <person name="Bucher G."/>
        </authorList>
    </citation>
    <scope>NUCLEOTIDE SEQUENCE [LARGE SCALE GENOMIC DNA]</scope>
    <source>
        <strain evidence="12 13">Georgia GA2</strain>
    </source>
</reference>
<evidence type="ECO:0000256" key="6">
    <source>
        <dbReference type="ARBA" id="ARBA00022989"/>
    </source>
</evidence>
<comment type="subcellular location">
    <subcellularLocation>
        <location evidence="1">Cell membrane</location>
        <topology evidence="1">Multi-pass membrane protein</topology>
    </subcellularLocation>
</comment>
<dbReference type="HOGENOM" id="CLU_515221_0_0_1"/>
<evidence type="ECO:0000313" key="12">
    <source>
        <dbReference type="EMBL" id="EFA11800.1"/>
    </source>
</evidence>
<dbReference type="InterPro" id="IPR000477">
    <property type="entry name" value="RT_dom"/>
</dbReference>
<dbReference type="GO" id="GO:0050911">
    <property type="term" value="P:detection of chemical stimulus involved in sensory perception of smell"/>
    <property type="evidence" value="ECO:0000318"/>
    <property type="project" value="GO_Central"/>
</dbReference>